<dbReference type="InterPro" id="IPR010642">
    <property type="entry name" value="Invasion_prot_B"/>
</dbReference>
<sequence length="39" mass="4190">MKSGQDLKVEAQSKRGTKTNYTYSLKGVSAALAAIQNCK</sequence>
<proteinExistence type="predicted"/>
<organism evidence="1 2">
    <name type="scientific">Ochrobactrum soli</name>
    <dbReference type="NCBI Taxonomy" id="2448455"/>
    <lineage>
        <taxon>Bacteria</taxon>
        <taxon>Pseudomonadati</taxon>
        <taxon>Pseudomonadota</taxon>
        <taxon>Alphaproteobacteria</taxon>
        <taxon>Hyphomicrobiales</taxon>
        <taxon>Brucellaceae</taxon>
        <taxon>Brucella/Ochrobactrum group</taxon>
        <taxon>Ochrobactrum</taxon>
    </lineage>
</organism>
<evidence type="ECO:0000313" key="1">
    <source>
        <dbReference type="EMBL" id="SPL64220.1"/>
    </source>
</evidence>
<gene>
    <name evidence="1" type="ORF">OHAE_87</name>
</gene>
<dbReference type="AlphaFoldDB" id="A0A2P9HKA0"/>
<protein>
    <submittedName>
        <fullName evidence="1">Uncharacterized protein</fullName>
    </submittedName>
</protein>
<dbReference type="EMBL" id="OOFM01000005">
    <property type="protein sequence ID" value="SPL64220.1"/>
    <property type="molecule type" value="Genomic_DNA"/>
</dbReference>
<dbReference type="Proteomes" id="UP000246073">
    <property type="component" value="Unassembled WGS sequence"/>
</dbReference>
<name>A0A2P9HKA0_9HYPH</name>
<accession>A0A2P9HKA0</accession>
<dbReference type="Pfam" id="PF06776">
    <property type="entry name" value="IalB"/>
    <property type="match status" value="1"/>
</dbReference>
<evidence type="ECO:0000313" key="2">
    <source>
        <dbReference type="Proteomes" id="UP000246073"/>
    </source>
</evidence>
<reference evidence="2" key="1">
    <citation type="submission" date="2017-12" db="EMBL/GenBank/DDBJ databases">
        <authorList>
            <person name="Diaz M."/>
        </authorList>
    </citation>
    <scope>NUCLEOTIDE SEQUENCE [LARGE SCALE GENOMIC DNA]</scope>
    <source>
        <strain evidence="2">FI11154</strain>
    </source>
</reference>